<reference evidence="2" key="1">
    <citation type="submission" date="2016-10" db="EMBL/GenBank/DDBJ databases">
        <authorList>
            <person name="Varghese N."/>
            <person name="Submissions S."/>
        </authorList>
    </citation>
    <scope>NUCLEOTIDE SEQUENCE [LARGE SCALE GENOMIC DNA]</scope>
    <source>
        <strain evidence="2">DSM 45079</strain>
    </source>
</reference>
<keyword evidence="2" id="KW-1185">Reference proteome</keyword>
<dbReference type="RefSeq" id="WP_046767022.1">
    <property type="nucleotide sequence ID" value="NZ_KQ061220.1"/>
</dbReference>
<organism evidence="1 2">
    <name type="scientific">Jiangella alkaliphila</name>
    <dbReference type="NCBI Taxonomy" id="419479"/>
    <lineage>
        <taxon>Bacteria</taxon>
        <taxon>Bacillati</taxon>
        <taxon>Actinomycetota</taxon>
        <taxon>Actinomycetes</taxon>
        <taxon>Jiangellales</taxon>
        <taxon>Jiangellaceae</taxon>
        <taxon>Jiangella</taxon>
    </lineage>
</organism>
<dbReference type="AlphaFoldDB" id="A0A1H2HLP9"/>
<evidence type="ECO:0000313" key="1">
    <source>
        <dbReference type="EMBL" id="SDU32659.1"/>
    </source>
</evidence>
<evidence type="ECO:0000313" key="2">
    <source>
        <dbReference type="Proteomes" id="UP000182977"/>
    </source>
</evidence>
<dbReference type="OrthoDB" id="5195340at2"/>
<gene>
    <name evidence="1" type="ORF">SAMN04488563_1112</name>
</gene>
<dbReference type="EMBL" id="LT629791">
    <property type="protein sequence ID" value="SDU32659.1"/>
    <property type="molecule type" value="Genomic_DNA"/>
</dbReference>
<proteinExistence type="predicted"/>
<dbReference type="Proteomes" id="UP000182977">
    <property type="component" value="Chromosome I"/>
</dbReference>
<sequence length="124" mass="13613">MSTAPTSALTGTEGEIRMLRDSQNALLTAVAAAERGRDATAADLGAVQKRLATRTDEALPHDQAIRQRITAAIESAFTTALHSLTARWDEIVDLLREASKRIGEALREAEHRQRQREAARIQAR</sequence>
<name>A0A1H2HLP9_9ACTN</name>
<accession>A0A1H2HLP9</accession>
<dbReference type="STRING" id="419479.SAMN04488563_1112"/>
<protein>
    <submittedName>
        <fullName evidence="1">Uncharacterized protein</fullName>
    </submittedName>
</protein>